<protein>
    <submittedName>
        <fullName evidence="2">Uncharacterized protein</fullName>
    </submittedName>
</protein>
<name>A0AAP0D3T0_9ASTR</name>
<proteinExistence type="predicted"/>
<accession>A0AAP0D3T0</accession>
<dbReference type="PANTHER" id="PTHR35120">
    <property type="entry name" value="HISTONE ACETYLTRANSFERASE KAT6B-LIKE"/>
    <property type="match status" value="1"/>
</dbReference>
<dbReference type="Proteomes" id="UP001408789">
    <property type="component" value="Unassembled WGS sequence"/>
</dbReference>
<feature type="compositionally biased region" description="Basic and acidic residues" evidence="1">
    <location>
        <begin position="313"/>
        <end position="324"/>
    </location>
</feature>
<feature type="region of interest" description="Disordered" evidence="1">
    <location>
        <begin position="406"/>
        <end position="535"/>
    </location>
</feature>
<keyword evidence="3" id="KW-1185">Reference proteome</keyword>
<dbReference type="PANTHER" id="PTHR35120:SF2">
    <property type="entry name" value="AMINOTRANSFERASE-LIKE PLANT MOBILE DOMAIN-CONTAINING PROTEIN"/>
    <property type="match status" value="1"/>
</dbReference>
<feature type="compositionally biased region" description="Acidic residues" evidence="1">
    <location>
        <begin position="325"/>
        <end position="339"/>
    </location>
</feature>
<feature type="region of interest" description="Disordered" evidence="1">
    <location>
        <begin position="313"/>
        <end position="343"/>
    </location>
</feature>
<reference evidence="2 3" key="1">
    <citation type="submission" date="2024-04" db="EMBL/GenBank/DDBJ databases">
        <title>The reference genome of an endangered Asteraceae, Deinandra increscens subsp. villosa, native to the Central Coast of California.</title>
        <authorList>
            <person name="Guilliams M."/>
            <person name="Hasenstab-Lehman K."/>
            <person name="Meyer R."/>
            <person name="Mcevoy S."/>
        </authorList>
    </citation>
    <scope>NUCLEOTIDE SEQUENCE [LARGE SCALE GENOMIC DNA]</scope>
    <source>
        <tissue evidence="2">Leaf</tissue>
    </source>
</reference>
<gene>
    <name evidence="2" type="ORF">SSX86_016665</name>
</gene>
<feature type="compositionally biased region" description="Basic and acidic residues" evidence="1">
    <location>
        <begin position="811"/>
        <end position="832"/>
    </location>
</feature>
<evidence type="ECO:0000256" key="1">
    <source>
        <dbReference type="SAM" id="MobiDB-lite"/>
    </source>
</evidence>
<evidence type="ECO:0000313" key="2">
    <source>
        <dbReference type="EMBL" id="KAK9065282.1"/>
    </source>
</evidence>
<feature type="compositionally biased region" description="Polar residues" evidence="1">
    <location>
        <begin position="43"/>
        <end position="52"/>
    </location>
</feature>
<feature type="compositionally biased region" description="Basic residues" evidence="1">
    <location>
        <begin position="57"/>
        <end position="74"/>
    </location>
</feature>
<feature type="compositionally biased region" description="Acidic residues" evidence="1">
    <location>
        <begin position="410"/>
        <end position="535"/>
    </location>
</feature>
<evidence type="ECO:0000313" key="3">
    <source>
        <dbReference type="Proteomes" id="UP001408789"/>
    </source>
</evidence>
<comment type="caution">
    <text evidence="2">The sequence shown here is derived from an EMBL/GenBank/DDBJ whole genome shotgun (WGS) entry which is preliminary data.</text>
</comment>
<sequence>MVVAGSPSGSHHGPEDPSPTEPEQSETLDVPNPPQSPLPDLVVQNSQQSDEPPTNPQRRRNKPQKRRTGKIRKSKWLTKKMENLTDVLNPIPFTPKALDLDKYEDVLSRLGLYSFSKIELDRSIRTDLLVQLIVNYDPKKRCSYVNDKRIKVNRADLVRALKLPGSKQDKRSHRVDLDSEVFSDEAIGFIEDFVFNWMLLHEESWVMPAEIVNWTRCIRDGHPEKLDPGSLIWYKVEKELIQGEKLVDCYYASHLQCLIRSQQSEFFKEEDEGEEIVKADEEKEEKVFAAQEDDVGLTLGPDVVETVHQEVRKDDETMVDAEERKEEEEEMEEQEEKEEHDEKVFVVQEDDAELSLGPDVEKIVHQEVRKDDETMVDVEECKEEEMGEQVNWKNGFSEAVLQRCQSSDLNDYEENKVEDEEIERVEDEEHVDEEVEDEEIELVEDEDDEENKVEEVEDEHIEQVDDEDDEENKVEEVEDEQIERVEDEDDEENKVEEGEDEQIERVEDGDDEENKVEEVEDEQIEQVEDEDDEGDGERFVEGFDMEANDDFHQGVETSNIPYGSHGVSTIDLFRSRDDSFMSLGGPSFFDNGGKREMESEEDIHHPDGNSKRLKIDGMWDQEQNDFGACMGQMQQWMEKAKMIHLSKEESFVNSQCRHDLEMNQLEQSNHIMEMLIKSKDEQLTKKHAEVLRLEHELYLMGDLLAGYRKALNDTRFKFSEYRRRFALQEKPLYKDAGPGGLVLSTQELEKQRLKQQEDMMKFQTLAKSFEEECVYQLKIQDDRVLKMAEKLVSVGNEVKRLKEIATQCKETRKPRDELKLSPEPEEDQKSLNEDLVNDASTESIHPDADESKLMLYLLQEKEGGEEG</sequence>
<dbReference type="AlphaFoldDB" id="A0AAP0D3T0"/>
<feature type="region of interest" description="Disordered" evidence="1">
    <location>
        <begin position="1"/>
        <end position="74"/>
    </location>
</feature>
<dbReference type="EMBL" id="JBCNJP010000017">
    <property type="protein sequence ID" value="KAK9065282.1"/>
    <property type="molecule type" value="Genomic_DNA"/>
</dbReference>
<organism evidence="2 3">
    <name type="scientific">Deinandra increscens subsp. villosa</name>
    <dbReference type="NCBI Taxonomy" id="3103831"/>
    <lineage>
        <taxon>Eukaryota</taxon>
        <taxon>Viridiplantae</taxon>
        <taxon>Streptophyta</taxon>
        <taxon>Embryophyta</taxon>
        <taxon>Tracheophyta</taxon>
        <taxon>Spermatophyta</taxon>
        <taxon>Magnoliopsida</taxon>
        <taxon>eudicotyledons</taxon>
        <taxon>Gunneridae</taxon>
        <taxon>Pentapetalae</taxon>
        <taxon>asterids</taxon>
        <taxon>campanulids</taxon>
        <taxon>Asterales</taxon>
        <taxon>Asteraceae</taxon>
        <taxon>Asteroideae</taxon>
        <taxon>Heliantheae alliance</taxon>
        <taxon>Madieae</taxon>
        <taxon>Madiinae</taxon>
        <taxon>Deinandra</taxon>
    </lineage>
</organism>
<feature type="region of interest" description="Disordered" evidence="1">
    <location>
        <begin position="811"/>
        <end position="852"/>
    </location>
</feature>